<protein>
    <submittedName>
        <fullName evidence="2">Uncharacterized protein</fullName>
    </submittedName>
</protein>
<dbReference type="STRING" id="51670.SAMN04488557_1074"/>
<keyword evidence="1" id="KW-0812">Transmembrane</keyword>
<evidence type="ECO:0000313" key="3">
    <source>
        <dbReference type="Proteomes" id="UP000199423"/>
    </source>
</evidence>
<organism evidence="2 3">
    <name type="scientific">Hyphomicrobium facile</name>
    <dbReference type="NCBI Taxonomy" id="51670"/>
    <lineage>
        <taxon>Bacteria</taxon>
        <taxon>Pseudomonadati</taxon>
        <taxon>Pseudomonadota</taxon>
        <taxon>Alphaproteobacteria</taxon>
        <taxon>Hyphomicrobiales</taxon>
        <taxon>Hyphomicrobiaceae</taxon>
        <taxon>Hyphomicrobium</taxon>
    </lineage>
</organism>
<evidence type="ECO:0000256" key="1">
    <source>
        <dbReference type="SAM" id="Phobius"/>
    </source>
</evidence>
<dbReference type="RefSeq" id="WP_092865149.1">
    <property type="nucleotide sequence ID" value="NZ_FPCH01000001.1"/>
</dbReference>
<accession>A0A1I7N226</accession>
<gene>
    <name evidence="2" type="ORF">SAMN04488557_1074</name>
</gene>
<evidence type="ECO:0000313" key="2">
    <source>
        <dbReference type="EMBL" id="SFV28712.1"/>
    </source>
</evidence>
<proteinExistence type="predicted"/>
<dbReference type="OrthoDB" id="7933258at2"/>
<feature type="transmembrane region" description="Helical" evidence="1">
    <location>
        <begin position="7"/>
        <end position="27"/>
    </location>
</feature>
<reference evidence="3" key="1">
    <citation type="submission" date="2016-10" db="EMBL/GenBank/DDBJ databases">
        <authorList>
            <person name="Varghese N."/>
            <person name="Submissions S."/>
        </authorList>
    </citation>
    <scope>NUCLEOTIDE SEQUENCE [LARGE SCALE GENOMIC DNA]</scope>
    <source>
        <strain evidence="3">DSM 1565</strain>
    </source>
</reference>
<dbReference type="EMBL" id="FPCH01000001">
    <property type="protein sequence ID" value="SFV28712.1"/>
    <property type="molecule type" value="Genomic_DNA"/>
</dbReference>
<feature type="transmembrane region" description="Helical" evidence="1">
    <location>
        <begin position="86"/>
        <end position="101"/>
    </location>
</feature>
<keyword evidence="1" id="KW-1133">Transmembrane helix</keyword>
<dbReference type="Proteomes" id="UP000199423">
    <property type="component" value="Unassembled WGS sequence"/>
</dbReference>
<sequence>MIVRSILSFFSVLAFGAMTVAAFFAVLPWFSGHVPESVRSLTEGLEFNSLIIGLVLGLTLGAVGRCNWSDIPRRIVTWFLVREQKFFYYALIAVCGGVLFFY</sequence>
<name>A0A1I7N226_9HYPH</name>
<feature type="transmembrane region" description="Helical" evidence="1">
    <location>
        <begin position="47"/>
        <end position="66"/>
    </location>
</feature>
<keyword evidence="1" id="KW-0472">Membrane</keyword>
<keyword evidence="3" id="KW-1185">Reference proteome</keyword>
<dbReference type="AlphaFoldDB" id="A0A1I7N226"/>